<name>A0A9W6BIU6_9CHLO</name>
<evidence type="ECO:0000313" key="2">
    <source>
        <dbReference type="Proteomes" id="UP001165080"/>
    </source>
</evidence>
<accession>A0A9W6BIU6</accession>
<proteinExistence type="predicted"/>
<reference evidence="1 2" key="1">
    <citation type="journal article" date="2023" name="Commun. Biol.">
        <title>Reorganization of the ancestral sex-determining regions during the evolution of trioecy in Pleodorina starrii.</title>
        <authorList>
            <person name="Takahashi K."/>
            <person name="Suzuki S."/>
            <person name="Kawai-Toyooka H."/>
            <person name="Yamamoto K."/>
            <person name="Hamaji T."/>
            <person name="Ootsuki R."/>
            <person name="Yamaguchi H."/>
            <person name="Kawachi M."/>
            <person name="Higashiyama T."/>
            <person name="Nozaki H."/>
        </authorList>
    </citation>
    <scope>NUCLEOTIDE SEQUENCE [LARGE SCALE GENOMIC DNA]</scope>
    <source>
        <strain evidence="1 2">NIES-4479</strain>
    </source>
</reference>
<dbReference type="AlphaFoldDB" id="A0A9W6BIU6"/>
<gene>
    <name evidence="1" type="primary">PLEST003385</name>
    <name evidence="1" type="ORF">PLESTB_000642500</name>
</gene>
<sequence>MRKAVKLVRGLQIQQDEKIFNLAVFSVIPWFKIKELFSMNGEEGKFARRDMRRGTAAGRMEQNGDVMTFRITWDDPLRGTNTDTVYLAGPDELHVCSVLQVGDRTVTTRSIYKRQINGLLTASA</sequence>
<dbReference type="EMBL" id="BRXU01000006">
    <property type="protein sequence ID" value="GLC52555.1"/>
    <property type="molecule type" value="Genomic_DNA"/>
</dbReference>
<dbReference type="Proteomes" id="UP001165080">
    <property type="component" value="Unassembled WGS sequence"/>
</dbReference>
<protein>
    <submittedName>
        <fullName evidence="1">Uncharacterized protein</fullName>
    </submittedName>
</protein>
<comment type="caution">
    <text evidence="1">The sequence shown here is derived from an EMBL/GenBank/DDBJ whole genome shotgun (WGS) entry which is preliminary data.</text>
</comment>
<organism evidence="1 2">
    <name type="scientific">Pleodorina starrii</name>
    <dbReference type="NCBI Taxonomy" id="330485"/>
    <lineage>
        <taxon>Eukaryota</taxon>
        <taxon>Viridiplantae</taxon>
        <taxon>Chlorophyta</taxon>
        <taxon>core chlorophytes</taxon>
        <taxon>Chlorophyceae</taxon>
        <taxon>CS clade</taxon>
        <taxon>Chlamydomonadales</taxon>
        <taxon>Volvocaceae</taxon>
        <taxon>Pleodorina</taxon>
    </lineage>
</organism>
<dbReference type="OrthoDB" id="533302at2759"/>
<evidence type="ECO:0000313" key="1">
    <source>
        <dbReference type="EMBL" id="GLC52555.1"/>
    </source>
</evidence>
<keyword evidence="2" id="KW-1185">Reference proteome</keyword>